<keyword evidence="1" id="KW-0812">Transmembrane</keyword>
<evidence type="ECO:0000313" key="2">
    <source>
        <dbReference type="EMBL" id="AUX08979.1"/>
    </source>
</evidence>
<gene>
    <name evidence="2" type="ORF">AArcSl_1348</name>
</gene>
<keyword evidence="1" id="KW-1133">Transmembrane helix</keyword>
<proteinExistence type="predicted"/>
<protein>
    <submittedName>
        <fullName evidence="2">Uncharacterized protein</fullName>
    </submittedName>
</protein>
<name>A0A343TIQ7_9EURY</name>
<dbReference type="KEGG" id="hdf:AArcSl_1348"/>
<dbReference type="EMBL" id="CP025066">
    <property type="protein sequence ID" value="AUX08979.1"/>
    <property type="molecule type" value="Genomic_DNA"/>
</dbReference>
<dbReference type="AlphaFoldDB" id="A0A343TIQ7"/>
<keyword evidence="3" id="KW-1185">Reference proteome</keyword>
<dbReference type="InterPro" id="IPR055685">
    <property type="entry name" value="DUF7261"/>
</dbReference>
<evidence type="ECO:0000313" key="3">
    <source>
        <dbReference type="Proteomes" id="UP000263012"/>
    </source>
</evidence>
<dbReference type="Proteomes" id="UP000263012">
    <property type="component" value="Chromosome"/>
</dbReference>
<organism evidence="2 3">
    <name type="scientific">Halalkaliarchaeum desulfuricum</name>
    <dbReference type="NCBI Taxonomy" id="2055893"/>
    <lineage>
        <taxon>Archaea</taxon>
        <taxon>Methanobacteriati</taxon>
        <taxon>Methanobacteriota</taxon>
        <taxon>Stenosarchaea group</taxon>
        <taxon>Halobacteria</taxon>
        <taxon>Halobacteriales</taxon>
        <taxon>Haloferacaceae</taxon>
        <taxon>Halalkaliarchaeum</taxon>
    </lineage>
</organism>
<dbReference type="Pfam" id="PF23922">
    <property type="entry name" value="DUF7261"/>
    <property type="match status" value="1"/>
</dbReference>
<accession>A0A343TIQ7</accession>
<feature type="transmembrane region" description="Helical" evidence="1">
    <location>
        <begin position="21"/>
        <end position="41"/>
    </location>
</feature>
<evidence type="ECO:0000256" key="1">
    <source>
        <dbReference type="SAM" id="Phobius"/>
    </source>
</evidence>
<sequence length="186" mass="20029">MVRMTDEHRVGGISPDERGQLVLVAAAVIALALVPMAFAYLQLGYHGDVGTDVEPATELADAERSLERAVEHASVEIDGEYDWDRREAGVDAFQDVLDDDIDTIERLGHAEGVVIEIVNGAEPAATWREGTCPSGPMRSFGPCELIDNVVVQERAGETAVLAAGFELRLATPDDQATVEVVVVIFE</sequence>
<reference evidence="3" key="1">
    <citation type="submission" date="2017-11" db="EMBL/GenBank/DDBJ databases">
        <title>Phenotypic and genomic properties of facultatively anaerobic sulfur-reducing natronoarchaea from hypersaline soda lakes.</title>
        <authorList>
            <person name="Sorokin D.Y."/>
            <person name="Kublanov I.V."/>
            <person name="Roman P."/>
            <person name="Sinninghe Damste J.S."/>
            <person name="Golyshin P.N."/>
            <person name="Rojo D."/>
            <person name="Ciordia S."/>
            <person name="Mena M.D.C."/>
            <person name="Ferrer M."/>
            <person name="Messina E."/>
            <person name="Smedile F."/>
            <person name="La Spada G."/>
            <person name="La Cono V."/>
            <person name="Yakimov M.M."/>
        </authorList>
    </citation>
    <scope>NUCLEOTIDE SEQUENCE [LARGE SCALE GENOMIC DNA]</scope>
    <source>
        <strain evidence="3">AArc-Sl</strain>
    </source>
</reference>
<keyword evidence="1" id="KW-0472">Membrane</keyword>